<comment type="caution">
    <text evidence="2">The sequence shown here is derived from an EMBL/GenBank/DDBJ whole genome shotgun (WGS) entry which is preliminary data.</text>
</comment>
<protein>
    <submittedName>
        <fullName evidence="2">Uncharacterized protein</fullName>
    </submittedName>
</protein>
<organism evidence="2 3">
    <name type="scientific">Methylobacterium planeticum</name>
    <dbReference type="NCBI Taxonomy" id="2615211"/>
    <lineage>
        <taxon>Bacteria</taxon>
        <taxon>Pseudomonadati</taxon>
        <taxon>Pseudomonadota</taxon>
        <taxon>Alphaproteobacteria</taxon>
        <taxon>Hyphomicrobiales</taxon>
        <taxon>Methylobacteriaceae</taxon>
        <taxon>Methylobacterium</taxon>
    </lineage>
</organism>
<name>A0A6N6MU94_9HYPH</name>
<accession>A0A6N6MU94</accession>
<dbReference type="RefSeq" id="WP_150963203.1">
    <property type="nucleotide sequence ID" value="NZ_VZZJ01000006.1"/>
</dbReference>
<sequence length="100" mass="10865">MFDLLTPARRDAGERPLDRAEIPGRGGPRRDGAAIEAFLRSVGPALETAFSPDRGGALPRDIAGLVGQLHAGPLGRRAPRHRAALRLAQARRRRRTGRDE</sequence>
<proteinExistence type="predicted"/>
<evidence type="ECO:0000256" key="1">
    <source>
        <dbReference type="SAM" id="MobiDB-lite"/>
    </source>
</evidence>
<evidence type="ECO:0000313" key="2">
    <source>
        <dbReference type="EMBL" id="KAB1074085.1"/>
    </source>
</evidence>
<dbReference type="Proteomes" id="UP000441523">
    <property type="component" value="Unassembled WGS sequence"/>
</dbReference>
<dbReference type="AlphaFoldDB" id="A0A6N6MU94"/>
<dbReference type="EMBL" id="VZZJ01000006">
    <property type="protein sequence ID" value="KAB1074085.1"/>
    <property type="molecule type" value="Genomic_DNA"/>
</dbReference>
<feature type="region of interest" description="Disordered" evidence="1">
    <location>
        <begin position="1"/>
        <end position="31"/>
    </location>
</feature>
<keyword evidence="3" id="KW-1185">Reference proteome</keyword>
<evidence type="ECO:0000313" key="3">
    <source>
        <dbReference type="Proteomes" id="UP000441523"/>
    </source>
</evidence>
<feature type="compositionally biased region" description="Basic and acidic residues" evidence="1">
    <location>
        <begin position="8"/>
        <end position="31"/>
    </location>
</feature>
<gene>
    <name evidence="2" type="ORF">F6X51_10235</name>
</gene>
<reference evidence="2 3" key="1">
    <citation type="submission" date="2019-09" db="EMBL/GenBank/DDBJ databases">
        <title>YIM 132548 draft genome.</title>
        <authorList>
            <person name="Jiang L."/>
        </authorList>
    </citation>
    <scope>NUCLEOTIDE SEQUENCE [LARGE SCALE GENOMIC DNA]</scope>
    <source>
        <strain evidence="2 3">YIM 132548</strain>
    </source>
</reference>